<evidence type="ECO:0000313" key="2">
    <source>
        <dbReference type="EMBL" id="VAW73091.1"/>
    </source>
</evidence>
<name>A0A3B0Y008_9ZZZZ</name>
<proteinExistence type="predicted"/>
<accession>A0A3B0Y008</accession>
<dbReference type="EMBL" id="UOFL01000041">
    <property type="protein sequence ID" value="VAW73091.1"/>
    <property type="molecule type" value="Genomic_DNA"/>
</dbReference>
<feature type="compositionally biased region" description="Basic residues" evidence="1">
    <location>
        <begin position="115"/>
        <end position="131"/>
    </location>
</feature>
<gene>
    <name evidence="2" type="ORF">MNBD_GAMMA12-512</name>
</gene>
<sequence length="131" mass="15069">MIKHLLNSRYIKAALLVLLTIASGTFSINAVASDKAGAKKGKLKFSMHTHCHRDMHKHGWTKKTRKTHNHRHCHKHIHIFRNPRHGYKFGKTKIHKALIHKNHHAKQNKTGTAKKTNKVKKTTKVKKSNKA</sequence>
<evidence type="ECO:0000256" key="1">
    <source>
        <dbReference type="SAM" id="MobiDB-lite"/>
    </source>
</evidence>
<protein>
    <submittedName>
        <fullName evidence="2">Uncharacterized protein</fullName>
    </submittedName>
</protein>
<organism evidence="2">
    <name type="scientific">hydrothermal vent metagenome</name>
    <dbReference type="NCBI Taxonomy" id="652676"/>
    <lineage>
        <taxon>unclassified sequences</taxon>
        <taxon>metagenomes</taxon>
        <taxon>ecological metagenomes</taxon>
    </lineage>
</organism>
<reference evidence="2" key="1">
    <citation type="submission" date="2018-06" db="EMBL/GenBank/DDBJ databases">
        <authorList>
            <person name="Zhirakovskaya E."/>
        </authorList>
    </citation>
    <scope>NUCLEOTIDE SEQUENCE</scope>
</reference>
<feature type="region of interest" description="Disordered" evidence="1">
    <location>
        <begin position="101"/>
        <end position="131"/>
    </location>
</feature>
<dbReference type="AlphaFoldDB" id="A0A3B0Y008"/>